<dbReference type="Gene3D" id="3.60.40.10">
    <property type="entry name" value="PPM-type phosphatase domain"/>
    <property type="match status" value="1"/>
</dbReference>
<evidence type="ECO:0000313" key="5">
    <source>
        <dbReference type="Proteomes" id="UP000075320"/>
    </source>
</evidence>
<evidence type="ECO:0000313" key="4">
    <source>
        <dbReference type="EMBL" id="KYG61432.1"/>
    </source>
</evidence>
<dbReference type="InterPro" id="IPR036457">
    <property type="entry name" value="PPM-type-like_dom_sf"/>
</dbReference>
<protein>
    <recommendedName>
        <fullName evidence="3">HAMP domain-containing protein</fullName>
    </recommendedName>
</protein>
<dbReference type="SMART" id="SM00331">
    <property type="entry name" value="PP2C_SIG"/>
    <property type="match status" value="1"/>
</dbReference>
<dbReference type="OrthoDB" id="5287430at2"/>
<dbReference type="SMART" id="SM00304">
    <property type="entry name" value="HAMP"/>
    <property type="match status" value="1"/>
</dbReference>
<dbReference type="EMBL" id="LUKE01000006">
    <property type="protein sequence ID" value="KYG61432.1"/>
    <property type="molecule type" value="Genomic_DNA"/>
</dbReference>
<dbReference type="PANTHER" id="PTHR43156:SF2">
    <property type="entry name" value="STAGE II SPORULATION PROTEIN E"/>
    <property type="match status" value="1"/>
</dbReference>
<evidence type="ECO:0000259" key="3">
    <source>
        <dbReference type="PROSITE" id="PS50885"/>
    </source>
</evidence>
<keyword evidence="2" id="KW-0812">Transmembrane</keyword>
<keyword evidence="2" id="KW-0472">Membrane</keyword>
<dbReference type="Gene3D" id="6.10.340.10">
    <property type="match status" value="1"/>
</dbReference>
<dbReference type="InterPro" id="IPR003660">
    <property type="entry name" value="HAMP_dom"/>
</dbReference>
<dbReference type="Proteomes" id="UP000075320">
    <property type="component" value="Unassembled WGS sequence"/>
</dbReference>
<keyword evidence="5" id="KW-1185">Reference proteome</keyword>
<proteinExistence type="predicted"/>
<comment type="caution">
    <text evidence="4">The sequence shown here is derived from an EMBL/GenBank/DDBJ whole genome shotgun (WGS) entry which is preliminary data.</text>
</comment>
<gene>
    <name evidence="4" type="ORF">AZI86_17105</name>
</gene>
<dbReference type="GO" id="GO:0016020">
    <property type="term" value="C:membrane"/>
    <property type="evidence" value="ECO:0007669"/>
    <property type="project" value="InterPro"/>
</dbReference>
<keyword evidence="1" id="KW-0378">Hydrolase</keyword>
<dbReference type="GO" id="GO:0007165">
    <property type="term" value="P:signal transduction"/>
    <property type="evidence" value="ECO:0007669"/>
    <property type="project" value="InterPro"/>
</dbReference>
<keyword evidence="2" id="KW-1133">Transmembrane helix</keyword>
<dbReference type="PANTHER" id="PTHR43156">
    <property type="entry name" value="STAGE II SPORULATION PROTEIN E-RELATED"/>
    <property type="match status" value="1"/>
</dbReference>
<name>A0A150WEM7_BDEBC</name>
<dbReference type="InterPro" id="IPR001932">
    <property type="entry name" value="PPM-type_phosphatase-like_dom"/>
</dbReference>
<dbReference type="AlphaFoldDB" id="A0A150WEM7"/>
<dbReference type="GO" id="GO:0016791">
    <property type="term" value="F:phosphatase activity"/>
    <property type="evidence" value="ECO:0007669"/>
    <property type="project" value="TreeGrafter"/>
</dbReference>
<feature type="transmembrane region" description="Helical" evidence="2">
    <location>
        <begin position="163"/>
        <end position="185"/>
    </location>
</feature>
<sequence>MDSLMKLNAQIKLLISFLLLVTVLANAGIFLYNQYHEKVDLLVDMVMQKNRFLERISQDVDSSHLIANLQRELSVPEWSRSMLVDEKGTILFQEQMSAKNEDQVLLRSGKLQQVLKSGVIEGLVEEEAKDGMAFVAYRVVPKLGFFLTVAPKRLVISSLQYQMAMAFLICVAFLALADIGVSYVLNRITNSLERLSQQVEQFGQDGVRIEALEQGGSEEISTLSKNFNKMTQSIEDLIAVKEKKSSMDAEIRMAEQVQMSFFPEMSVRTREYSLAGYTQQMHGCGGDWLYHFEVDHFLFIAVGDVTGHGLSSALLTGVSRTYFSVIEDVRIADPGELLEGLNRVLHKVAKGSLSMTFFLGRINLVTGEMDFANASHCAPFVFKNENGQNVGTESVMAEPGSILGLRPSSKYSTSKYFLKAQDTLFVCTDGLVELRTPTGRPLGERKLIKSLKELFAQNEFETLSPKLSSYVKQASGGQPCEDDISWMILRINQLRSV</sequence>
<evidence type="ECO:0000256" key="1">
    <source>
        <dbReference type="ARBA" id="ARBA00022801"/>
    </source>
</evidence>
<reference evidence="4 5" key="1">
    <citation type="submission" date="2016-03" db="EMBL/GenBank/DDBJ databases">
        <authorList>
            <person name="Ploux O."/>
        </authorList>
    </citation>
    <scope>NUCLEOTIDE SEQUENCE [LARGE SCALE GENOMIC DNA]</scope>
    <source>
        <strain evidence="4 5">R0</strain>
    </source>
</reference>
<organism evidence="4 5">
    <name type="scientific">Bdellovibrio bacteriovorus</name>
    <dbReference type="NCBI Taxonomy" id="959"/>
    <lineage>
        <taxon>Bacteria</taxon>
        <taxon>Pseudomonadati</taxon>
        <taxon>Bdellovibrionota</taxon>
        <taxon>Bdellovibrionia</taxon>
        <taxon>Bdellovibrionales</taxon>
        <taxon>Pseudobdellovibrionaceae</taxon>
        <taxon>Bdellovibrio</taxon>
    </lineage>
</organism>
<dbReference type="Pfam" id="PF07228">
    <property type="entry name" value="SpoIIE"/>
    <property type="match status" value="1"/>
</dbReference>
<dbReference type="InterPro" id="IPR052016">
    <property type="entry name" value="Bact_Sigma-Reg"/>
</dbReference>
<dbReference type="PROSITE" id="PS50885">
    <property type="entry name" value="HAMP"/>
    <property type="match status" value="1"/>
</dbReference>
<evidence type="ECO:0000256" key="2">
    <source>
        <dbReference type="SAM" id="Phobius"/>
    </source>
</evidence>
<feature type="domain" description="HAMP" evidence="3">
    <location>
        <begin position="186"/>
        <end position="239"/>
    </location>
</feature>
<dbReference type="CDD" id="cd18774">
    <property type="entry name" value="PDC2_HK_sensor"/>
    <property type="match status" value="1"/>
</dbReference>
<accession>A0A150WEM7</accession>